<dbReference type="Pfam" id="PF00069">
    <property type="entry name" value="Pkinase"/>
    <property type="match status" value="1"/>
</dbReference>
<feature type="domain" description="Protein kinase" evidence="11">
    <location>
        <begin position="26"/>
        <end position="340"/>
    </location>
</feature>
<dbReference type="PANTHER" id="PTHR45646">
    <property type="entry name" value="SERINE/THREONINE-PROTEIN KINASE DOA-RELATED"/>
    <property type="match status" value="1"/>
</dbReference>
<dbReference type="PROSITE" id="PS00108">
    <property type="entry name" value="PROTEIN_KINASE_ST"/>
    <property type="match status" value="1"/>
</dbReference>
<evidence type="ECO:0000256" key="10">
    <source>
        <dbReference type="SAM" id="MobiDB-lite"/>
    </source>
</evidence>
<evidence type="ECO:0000256" key="1">
    <source>
        <dbReference type="ARBA" id="ARBA00013203"/>
    </source>
</evidence>
<dbReference type="GO" id="GO:0043484">
    <property type="term" value="P:regulation of RNA splicing"/>
    <property type="evidence" value="ECO:0007669"/>
    <property type="project" value="TreeGrafter"/>
</dbReference>
<dbReference type="GO" id="GO:0004674">
    <property type="term" value="F:protein serine/threonine kinase activity"/>
    <property type="evidence" value="ECO:0007669"/>
    <property type="project" value="UniProtKB-KW"/>
</dbReference>
<evidence type="ECO:0000256" key="8">
    <source>
        <dbReference type="PROSITE-ProRule" id="PRU10141"/>
    </source>
</evidence>
<accession>A0A7L1MZX2</accession>
<evidence type="ECO:0000259" key="11">
    <source>
        <dbReference type="PROSITE" id="PS50011"/>
    </source>
</evidence>
<dbReference type="Gene3D" id="3.30.200.20">
    <property type="entry name" value="Phosphorylase Kinase, domain 1"/>
    <property type="match status" value="1"/>
</dbReference>
<dbReference type="PROSITE" id="PS50011">
    <property type="entry name" value="PROTEIN_KINASE_DOM"/>
    <property type="match status" value="1"/>
</dbReference>
<feature type="binding site" evidence="8">
    <location>
        <position position="56"/>
    </location>
    <ligand>
        <name>ATP</name>
        <dbReference type="ChEBI" id="CHEBI:30616"/>
    </ligand>
</feature>
<comment type="similarity">
    <text evidence="7">Belongs to the protein kinase superfamily. CMGC Ser/Thr protein kinase family. Lammer subfamily.</text>
</comment>
<evidence type="ECO:0000256" key="3">
    <source>
        <dbReference type="ARBA" id="ARBA00022679"/>
    </source>
</evidence>
<dbReference type="PROSITE" id="PS00107">
    <property type="entry name" value="PROTEIN_KINASE_ATP"/>
    <property type="match status" value="1"/>
</dbReference>
<dbReference type="GO" id="GO:0005634">
    <property type="term" value="C:nucleus"/>
    <property type="evidence" value="ECO:0007669"/>
    <property type="project" value="TreeGrafter"/>
</dbReference>
<dbReference type="AlphaFoldDB" id="A0A7L1MZX2"/>
<dbReference type="OrthoDB" id="283111at2759"/>
<evidence type="ECO:0000256" key="6">
    <source>
        <dbReference type="ARBA" id="ARBA00022840"/>
    </source>
</evidence>
<evidence type="ECO:0000256" key="2">
    <source>
        <dbReference type="ARBA" id="ARBA00022527"/>
    </source>
</evidence>
<dbReference type="SUPFAM" id="SSF56112">
    <property type="entry name" value="Protein kinase-like (PK-like)"/>
    <property type="match status" value="1"/>
</dbReference>
<dbReference type="GO" id="GO:0004713">
    <property type="term" value="F:protein tyrosine kinase activity"/>
    <property type="evidence" value="ECO:0007669"/>
    <property type="project" value="TreeGrafter"/>
</dbReference>
<dbReference type="EMBL" id="VXBP01001156">
    <property type="protein sequence ID" value="NXN92486.1"/>
    <property type="molecule type" value="Genomic_DNA"/>
</dbReference>
<dbReference type="InterPro" id="IPR000719">
    <property type="entry name" value="Prot_kinase_dom"/>
</dbReference>
<keyword evidence="2 9" id="KW-0723">Serine/threonine-protein kinase</keyword>
<dbReference type="InterPro" id="IPR008271">
    <property type="entry name" value="Ser/Thr_kinase_AS"/>
</dbReference>
<keyword evidence="5 12" id="KW-0418">Kinase</keyword>
<protein>
    <recommendedName>
        <fullName evidence="1">dual-specificity kinase</fullName>
        <ecNumber evidence="1">2.7.12.1</ecNumber>
    </recommendedName>
</protein>
<dbReference type="Gene3D" id="1.10.510.10">
    <property type="entry name" value="Transferase(Phosphotransferase) domain 1"/>
    <property type="match status" value="1"/>
</dbReference>
<dbReference type="EC" id="2.7.12.1" evidence="1"/>
<keyword evidence="13" id="KW-1185">Reference proteome</keyword>
<comment type="caution">
    <text evidence="12">The sequence shown here is derived from an EMBL/GenBank/DDBJ whole genome shotgun (WGS) entry which is preliminary data.</text>
</comment>
<keyword evidence="4 8" id="KW-0547">Nucleotide-binding</keyword>
<dbReference type="PANTHER" id="PTHR45646:SF4">
    <property type="entry name" value="DUAL SPECIFICITY PROTEIN KINASE CLK1"/>
    <property type="match status" value="1"/>
</dbReference>
<feature type="non-terminal residue" evidence="12">
    <location>
        <position position="363"/>
    </location>
</feature>
<evidence type="ECO:0000256" key="7">
    <source>
        <dbReference type="ARBA" id="ARBA00037966"/>
    </source>
</evidence>
<sequence length="363" mass="42507">QRSSSFEDDKEGFLICHRGDVLNARYKVIRVLGEGTFGRVFECNDLQMKYSVVAVKVVRNKRGYSEEAHKEIEVLQHINSLDPDNTFHCVKMFEWFEAHGHVCIVFELLGLSTHDFLKDNYFRPFKMKHIRQMAYQICKAVNFLHRNKLTHTDLKPENIVLVNSAYSSNPHHHCGKRKLINPDLKIVDLGNAVYNHEHHSTVVSTRNYRAPEIILGLGWSQSCDVWSIGCILLEYYLGDMVFKTEKDREHLAMMEQVLGPLPSHMREKTRKRRYFHKGQLNWNEYSPQGRNISRHYRPLKEYMVSHDSAHINLFDLIEKMLEYDPAKRITLEEALSHPFFAPLLRKKRPPSPATDDVHSPKKK</sequence>
<evidence type="ECO:0000256" key="5">
    <source>
        <dbReference type="ARBA" id="ARBA00022777"/>
    </source>
</evidence>
<dbReference type="InterPro" id="IPR011009">
    <property type="entry name" value="Kinase-like_dom_sf"/>
</dbReference>
<gene>
    <name evidence="12" type="primary">Clk1</name>
    <name evidence="12" type="ORF">RHICYA_R02291</name>
</gene>
<dbReference type="CDD" id="cd14134">
    <property type="entry name" value="PKc_CLK"/>
    <property type="match status" value="1"/>
</dbReference>
<evidence type="ECO:0000256" key="4">
    <source>
        <dbReference type="ARBA" id="ARBA00022741"/>
    </source>
</evidence>
<dbReference type="Proteomes" id="UP000565785">
    <property type="component" value="Unassembled WGS sequence"/>
</dbReference>
<dbReference type="InterPro" id="IPR017441">
    <property type="entry name" value="Protein_kinase_ATP_BS"/>
</dbReference>
<keyword evidence="6 8" id="KW-0067">ATP-binding</keyword>
<feature type="non-terminal residue" evidence="12">
    <location>
        <position position="1"/>
    </location>
</feature>
<organism evidence="12 13">
    <name type="scientific">Rhinopomastus cyanomelas</name>
    <name type="common">Common scimitarbill</name>
    <dbReference type="NCBI Taxonomy" id="113115"/>
    <lineage>
        <taxon>Eukaryota</taxon>
        <taxon>Metazoa</taxon>
        <taxon>Chordata</taxon>
        <taxon>Craniata</taxon>
        <taxon>Vertebrata</taxon>
        <taxon>Euteleostomi</taxon>
        <taxon>Archelosauria</taxon>
        <taxon>Archosauria</taxon>
        <taxon>Dinosauria</taxon>
        <taxon>Saurischia</taxon>
        <taxon>Theropoda</taxon>
        <taxon>Coelurosauria</taxon>
        <taxon>Aves</taxon>
        <taxon>Neognathae</taxon>
        <taxon>Neoaves</taxon>
        <taxon>Telluraves</taxon>
        <taxon>Coraciimorphae</taxon>
        <taxon>Bucerotiformes</taxon>
        <taxon>Rhinopomastidae</taxon>
        <taxon>Rhinopomastus</taxon>
    </lineage>
</organism>
<dbReference type="GO" id="GO:0004712">
    <property type="term" value="F:protein serine/threonine/tyrosine kinase activity"/>
    <property type="evidence" value="ECO:0007669"/>
    <property type="project" value="UniProtKB-EC"/>
</dbReference>
<reference evidence="12 13" key="1">
    <citation type="submission" date="2019-09" db="EMBL/GenBank/DDBJ databases">
        <title>Bird 10,000 Genomes (B10K) Project - Family phase.</title>
        <authorList>
            <person name="Zhang G."/>
        </authorList>
    </citation>
    <scope>NUCLEOTIDE SEQUENCE [LARGE SCALE GENOMIC DNA]</scope>
    <source>
        <strain evidence="12">B10K-DU-002-35</strain>
        <tissue evidence="12">Muscle</tissue>
    </source>
</reference>
<name>A0A7L1MZX2_RHICY</name>
<evidence type="ECO:0000256" key="9">
    <source>
        <dbReference type="RuleBase" id="RU000304"/>
    </source>
</evidence>
<keyword evidence="3" id="KW-0808">Transferase</keyword>
<dbReference type="GO" id="GO:0005524">
    <property type="term" value="F:ATP binding"/>
    <property type="evidence" value="ECO:0007669"/>
    <property type="project" value="UniProtKB-UniRule"/>
</dbReference>
<dbReference type="SMART" id="SM00220">
    <property type="entry name" value="S_TKc"/>
    <property type="match status" value="1"/>
</dbReference>
<evidence type="ECO:0000313" key="13">
    <source>
        <dbReference type="Proteomes" id="UP000565785"/>
    </source>
</evidence>
<evidence type="ECO:0000313" key="12">
    <source>
        <dbReference type="EMBL" id="NXN92486.1"/>
    </source>
</evidence>
<dbReference type="InterPro" id="IPR051175">
    <property type="entry name" value="CLK_kinases"/>
</dbReference>
<proteinExistence type="inferred from homology"/>
<feature type="region of interest" description="Disordered" evidence="10">
    <location>
        <begin position="343"/>
        <end position="363"/>
    </location>
</feature>